<dbReference type="GO" id="GO:0015562">
    <property type="term" value="F:efflux transmembrane transporter activity"/>
    <property type="evidence" value="ECO:0007669"/>
    <property type="project" value="TreeGrafter"/>
</dbReference>
<accession>A0A941HVF7</accession>
<dbReference type="GO" id="GO:1990281">
    <property type="term" value="C:efflux pump complex"/>
    <property type="evidence" value="ECO:0007669"/>
    <property type="project" value="TreeGrafter"/>
</dbReference>
<dbReference type="Gene3D" id="2.40.30.170">
    <property type="match status" value="1"/>
</dbReference>
<evidence type="ECO:0000313" key="4">
    <source>
        <dbReference type="EMBL" id="MBR7618663.1"/>
    </source>
</evidence>
<dbReference type="Gene3D" id="2.40.420.20">
    <property type="match status" value="1"/>
</dbReference>
<dbReference type="PANTHER" id="PTHR30469:SF15">
    <property type="entry name" value="HLYD FAMILY OF SECRETION PROTEINS"/>
    <property type="match status" value="1"/>
</dbReference>
<evidence type="ECO:0000313" key="5">
    <source>
        <dbReference type="Proteomes" id="UP000622580"/>
    </source>
</evidence>
<evidence type="ECO:0000256" key="1">
    <source>
        <dbReference type="ARBA" id="ARBA00009477"/>
    </source>
</evidence>
<dbReference type="EMBL" id="JAGSGD010000001">
    <property type="protein sequence ID" value="MBR7618663.1"/>
    <property type="molecule type" value="Genomic_DNA"/>
</dbReference>
<reference evidence="4" key="1">
    <citation type="submission" date="2021-04" db="EMBL/GenBank/DDBJ databases">
        <title>Draft genome assembly of strain Phenylobacterium sp. 20VBR1 using MiniION and Illumina platforms.</title>
        <authorList>
            <person name="Thomas F.A."/>
            <person name="Krishnan K.P."/>
            <person name="Sinha R.K."/>
        </authorList>
    </citation>
    <scope>NUCLEOTIDE SEQUENCE</scope>
    <source>
        <strain evidence="4">20VBR1</strain>
    </source>
</reference>
<dbReference type="Proteomes" id="UP000622580">
    <property type="component" value="Unassembled WGS sequence"/>
</dbReference>
<name>A0A941HVF7_9CAUL</name>
<dbReference type="Gene3D" id="1.10.287.470">
    <property type="entry name" value="Helix hairpin bin"/>
    <property type="match status" value="1"/>
</dbReference>
<feature type="coiled-coil region" evidence="2">
    <location>
        <begin position="139"/>
        <end position="166"/>
    </location>
</feature>
<keyword evidence="2" id="KW-0175">Coiled coil</keyword>
<dbReference type="SUPFAM" id="SSF111369">
    <property type="entry name" value="HlyD-like secretion proteins"/>
    <property type="match status" value="1"/>
</dbReference>
<evidence type="ECO:0000259" key="3">
    <source>
        <dbReference type="Pfam" id="PF25917"/>
    </source>
</evidence>
<dbReference type="PANTHER" id="PTHR30469">
    <property type="entry name" value="MULTIDRUG RESISTANCE PROTEIN MDTA"/>
    <property type="match status" value="1"/>
</dbReference>
<dbReference type="AlphaFoldDB" id="A0A941HVF7"/>
<proteinExistence type="inferred from homology"/>
<comment type="similarity">
    <text evidence="1">Belongs to the membrane fusion protein (MFP) (TC 8.A.1) family.</text>
</comment>
<dbReference type="RefSeq" id="WP_215338536.1">
    <property type="nucleotide sequence ID" value="NZ_JAGSGD010000001.1"/>
</dbReference>
<dbReference type="InterPro" id="IPR006143">
    <property type="entry name" value="RND_pump_MFP"/>
</dbReference>
<sequence length="343" mass="35219">MAARPYLIGALGAALLLGACGETKPTLPVAKSAPMVGRLAIRSQLIADLKPVPGALTTRDMAEARARISGLLVSLEVKEGDFVRQGQLIARVKDDRLALQTGAFDAQTAAAAAEAARARADLARTRTLFNQGVYAQARLDQVDAQAKAAEANLAAARAQRDASAELGAQGAILAPAAGRVLIANVPVGSVVMAGQSVARITAGPMVVRIELPEGQARALKVGDVVQLAAEDLRGIAAAGTIIQVYPSVTAGQVTADITAPGLPQDLIGQRVRAGVKVGERQALVAPRAYVSTRFGVDYVRLVRADGAVSETPVQTTAGPTADTLEILSGLRPGDVLTPAGAIR</sequence>
<evidence type="ECO:0000256" key="2">
    <source>
        <dbReference type="SAM" id="Coils"/>
    </source>
</evidence>
<organism evidence="4 5">
    <name type="scientific">Phenylobacterium glaciei</name>
    <dbReference type="NCBI Taxonomy" id="2803784"/>
    <lineage>
        <taxon>Bacteria</taxon>
        <taxon>Pseudomonadati</taxon>
        <taxon>Pseudomonadota</taxon>
        <taxon>Alphaproteobacteria</taxon>
        <taxon>Caulobacterales</taxon>
        <taxon>Caulobacteraceae</taxon>
        <taxon>Phenylobacterium</taxon>
    </lineage>
</organism>
<comment type="caution">
    <text evidence="4">The sequence shown here is derived from an EMBL/GenBank/DDBJ whole genome shotgun (WGS) entry which is preliminary data.</text>
</comment>
<gene>
    <name evidence="4" type="ORF">JKL49_04615</name>
</gene>
<dbReference type="Gene3D" id="2.40.50.100">
    <property type="match status" value="1"/>
</dbReference>
<dbReference type="InterPro" id="IPR058625">
    <property type="entry name" value="MdtA-like_BSH"/>
</dbReference>
<protein>
    <submittedName>
        <fullName evidence="4">Efflux RND transporter periplasmic adaptor subunit</fullName>
    </submittedName>
</protein>
<keyword evidence="5" id="KW-1185">Reference proteome</keyword>
<dbReference type="NCBIfam" id="TIGR01730">
    <property type="entry name" value="RND_mfp"/>
    <property type="match status" value="1"/>
</dbReference>
<feature type="domain" description="Multidrug resistance protein MdtA-like barrel-sandwich hybrid" evidence="3">
    <location>
        <begin position="61"/>
        <end position="201"/>
    </location>
</feature>
<dbReference type="PROSITE" id="PS51257">
    <property type="entry name" value="PROKAR_LIPOPROTEIN"/>
    <property type="match status" value="1"/>
</dbReference>
<dbReference type="Pfam" id="PF25917">
    <property type="entry name" value="BSH_RND"/>
    <property type="match status" value="1"/>
</dbReference>